<sequence>MNQYGRFIIISISPVACRDSITTPVCQHFVQTYRDSCKWPEMKTSCPLTCKFCVPPPRCATKASRYGCCWDKKTEAKSYAGDGCPECRDQFPSYCRERIARHPRKSACNKNGSKMCPKSCGVCEHKAAAAQAPPECLYSHYGCCWDLTSAQGPVGEGCVACTDRHGFKRLCKLWSHYCKDEAFKYVQKNVIDEYRETCPMTCGKCRIGQKIKKLILYDESTKSLTTGEKGGLEAVRGDEKSFQ</sequence>
<comment type="caution">
    <text evidence="4">The sequence shown here is derived from an EMBL/GenBank/DDBJ whole genome shotgun (WGS) entry which is preliminary data.</text>
</comment>
<dbReference type="InterPro" id="IPR003582">
    <property type="entry name" value="ShKT_dom"/>
</dbReference>
<evidence type="ECO:0000259" key="3">
    <source>
        <dbReference type="PROSITE" id="PS51670"/>
    </source>
</evidence>
<feature type="disulfide bond" evidence="2">
    <location>
        <begin position="37"/>
        <end position="50"/>
    </location>
</feature>
<dbReference type="OrthoDB" id="5945392at2759"/>
<comment type="caution">
    <text evidence="2">Lacks conserved residue(s) required for the propagation of feature annotation.</text>
</comment>
<keyword evidence="5" id="KW-1185">Reference proteome</keyword>
<proteinExistence type="predicted"/>
<reference evidence="4 5" key="1">
    <citation type="journal article" date="2018" name="Sci. Rep.">
        <title>Comparative analysis of the Pocillopora damicornis genome highlights role of immune system in coral evolution.</title>
        <authorList>
            <person name="Cunning R."/>
            <person name="Bay R.A."/>
            <person name="Gillette P."/>
            <person name="Baker A.C."/>
            <person name="Traylor-Knowles N."/>
        </authorList>
    </citation>
    <scope>NUCLEOTIDE SEQUENCE [LARGE SCALE GENOMIC DNA]</scope>
    <source>
        <strain evidence="4">RSMAS</strain>
        <tissue evidence="4">Whole animal</tissue>
    </source>
</reference>
<name>A0A3M6TN25_POCDA</name>
<accession>A0A3M6TN25</accession>
<dbReference type="Proteomes" id="UP000275408">
    <property type="component" value="Unassembled WGS sequence"/>
</dbReference>
<organism evidence="4 5">
    <name type="scientific">Pocillopora damicornis</name>
    <name type="common">Cauliflower coral</name>
    <name type="synonym">Millepora damicornis</name>
    <dbReference type="NCBI Taxonomy" id="46731"/>
    <lineage>
        <taxon>Eukaryota</taxon>
        <taxon>Metazoa</taxon>
        <taxon>Cnidaria</taxon>
        <taxon>Anthozoa</taxon>
        <taxon>Hexacorallia</taxon>
        <taxon>Scleractinia</taxon>
        <taxon>Astrocoeniina</taxon>
        <taxon>Pocilloporidae</taxon>
        <taxon>Pocillopora</taxon>
    </lineage>
</organism>
<gene>
    <name evidence="4" type="ORF">pdam_00005102</name>
</gene>
<feature type="domain" description="ShKT" evidence="3">
    <location>
        <begin position="17"/>
        <end position="53"/>
    </location>
</feature>
<evidence type="ECO:0000313" key="5">
    <source>
        <dbReference type="Proteomes" id="UP000275408"/>
    </source>
</evidence>
<evidence type="ECO:0000256" key="1">
    <source>
        <dbReference type="ARBA" id="ARBA00022656"/>
    </source>
</evidence>
<dbReference type="AlphaFoldDB" id="A0A3M6TN25"/>
<keyword evidence="2" id="KW-1015">Disulfide bond</keyword>
<dbReference type="EMBL" id="RCHS01003253">
    <property type="protein sequence ID" value="RMX42823.1"/>
    <property type="molecule type" value="Genomic_DNA"/>
</dbReference>
<protein>
    <recommendedName>
        <fullName evidence="3">ShKT domain-containing protein</fullName>
    </recommendedName>
</protein>
<keyword evidence="1" id="KW-0800">Toxin</keyword>
<dbReference type="GO" id="GO:0090729">
    <property type="term" value="F:toxin activity"/>
    <property type="evidence" value="ECO:0007669"/>
    <property type="project" value="UniProtKB-KW"/>
</dbReference>
<evidence type="ECO:0000256" key="2">
    <source>
        <dbReference type="PROSITE-ProRule" id="PRU01005"/>
    </source>
</evidence>
<dbReference type="PROSITE" id="PS51670">
    <property type="entry name" value="SHKT"/>
    <property type="match status" value="1"/>
</dbReference>
<evidence type="ECO:0000313" key="4">
    <source>
        <dbReference type="EMBL" id="RMX42823.1"/>
    </source>
</evidence>